<accession>A0A7K0DH55</accession>
<protein>
    <recommendedName>
        <fullName evidence="4">Low molecular weight antigen MTB12-like C-terminal domain-containing protein</fullName>
    </recommendedName>
</protein>
<organism evidence="5 6">
    <name type="scientific">Nocardia aurantia</name>
    <dbReference type="NCBI Taxonomy" id="2585199"/>
    <lineage>
        <taxon>Bacteria</taxon>
        <taxon>Bacillati</taxon>
        <taxon>Actinomycetota</taxon>
        <taxon>Actinomycetes</taxon>
        <taxon>Mycobacteriales</taxon>
        <taxon>Nocardiaceae</taxon>
        <taxon>Nocardia</taxon>
    </lineage>
</organism>
<keyword evidence="6" id="KW-1185">Reference proteome</keyword>
<feature type="chain" id="PRO_5038820605" description="Low molecular weight antigen MTB12-like C-terminal domain-containing protein" evidence="3">
    <location>
        <begin position="25"/>
        <end position="178"/>
    </location>
</feature>
<dbReference type="Pfam" id="PF26580">
    <property type="entry name" value="Mtb12_C"/>
    <property type="match status" value="1"/>
</dbReference>
<evidence type="ECO:0000256" key="1">
    <source>
        <dbReference type="ARBA" id="ARBA00022729"/>
    </source>
</evidence>
<keyword evidence="1 3" id="KW-0732">Signal</keyword>
<dbReference type="RefSeq" id="WP_153339087.1">
    <property type="nucleotide sequence ID" value="NZ_WEGI01000002.1"/>
</dbReference>
<name>A0A7K0DH55_9NOCA</name>
<dbReference type="OrthoDB" id="4548368at2"/>
<comment type="similarity">
    <text evidence="2">Belongs to the MTB12 family.</text>
</comment>
<proteinExistence type="inferred from homology"/>
<evidence type="ECO:0000256" key="3">
    <source>
        <dbReference type="SAM" id="SignalP"/>
    </source>
</evidence>
<dbReference type="Proteomes" id="UP000431401">
    <property type="component" value="Unassembled WGS sequence"/>
</dbReference>
<dbReference type="InterPro" id="IPR058644">
    <property type="entry name" value="Mtb12-like_C"/>
</dbReference>
<evidence type="ECO:0000313" key="6">
    <source>
        <dbReference type="Proteomes" id="UP000431401"/>
    </source>
</evidence>
<evidence type="ECO:0000313" key="5">
    <source>
        <dbReference type="EMBL" id="MQY25143.1"/>
    </source>
</evidence>
<feature type="signal peptide" evidence="3">
    <location>
        <begin position="1"/>
        <end position="24"/>
    </location>
</feature>
<comment type="caution">
    <text evidence="5">The sequence shown here is derived from an EMBL/GenBank/DDBJ whole genome shotgun (WGS) entry which is preliminary data.</text>
</comment>
<evidence type="ECO:0000256" key="2">
    <source>
        <dbReference type="ARBA" id="ARBA00093774"/>
    </source>
</evidence>
<sequence length="178" mass="17234">MRAPIIRHTMTAIACLAVATAALSGCSDDKSDSSSATSSAVATSAAAGSSAASSGSAAAADPATTKAITDAFVGFFNGTAPAASRAALVEKGDQFAPVLAATASNPQAQATSVTVAGVTLKDATHADVKYTLNMAGNPVLPDQTGQAVKDGDSWKVAATTFCALLALQGGGAAVPACS</sequence>
<dbReference type="EMBL" id="WEGI01000002">
    <property type="protein sequence ID" value="MQY25143.1"/>
    <property type="molecule type" value="Genomic_DNA"/>
</dbReference>
<feature type="domain" description="Low molecular weight antigen MTB12-like C-terminal" evidence="4">
    <location>
        <begin position="62"/>
        <end position="170"/>
    </location>
</feature>
<gene>
    <name evidence="5" type="ORF">NRB56_06990</name>
</gene>
<dbReference type="AlphaFoldDB" id="A0A7K0DH55"/>
<evidence type="ECO:0000259" key="4">
    <source>
        <dbReference type="Pfam" id="PF26580"/>
    </source>
</evidence>
<reference evidence="5 6" key="1">
    <citation type="submission" date="2019-10" db="EMBL/GenBank/DDBJ databases">
        <title>Nocardia macrotermitis sp. nov. and Nocardia aurantia sp. nov., isolated from the gut of fungus growing-termite Macrotermes natalensis.</title>
        <authorList>
            <person name="Benndorf R."/>
            <person name="Schwitalla J."/>
            <person name="Martin K."/>
            <person name="De Beer W."/>
            <person name="Kaster A.-K."/>
            <person name="Vollmers J."/>
            <person name="Poulsen M."/>
            <person name="Beemelmanns C."/>
        </authorList>
    </citation>
    <scope>NUCLEOTIDE SEQUENCE [LARGE SCALE GENOMIC DNA]</scope>
    <source>
        <strain evidence="5 6">RB56</strain>
    </source>
</reference>